<organism evidence="10 11">
    <name type="scientific">Stomoxys calcitrans</name>
    <name type="common">Stable fly</name>
    <name type="synonym">Conops calcitrans</name>
    <dbReference type="NCBI Taxonomy" id="35570"/>
    <lineage>
        <taxon>Eukaryota</taxon>
        <taxon>Metazoa</taxon>
        <taxon>Ecdysozoa</taxon>
        <taxon>Arthropoda</taxon>
        <taxon>Hexapoda</taxon>
        <taxon>Insecta</taxon>
        <taxon>Pterygota</taxon>
        <taxon>Neoptera</taxon>
        <taxon>Endopterygota</taxon>
        <taxon>Diptera</taxon>
        <taxon>Brachycera</taxon>
        <taxon>Muscomorpha</taxon>
        <taxon>Muscoidea</taxon>
        <taxon>Muscidae</taxon>
        <taxon>Stomoxys</taxon>
    </lineage>
</organism>
<gene>
    <name evidence="10" type="primary">106087664</name>
</gene>
<feature type="region of interest" description="Disordered" evidence="8">
    <location>
        <begin position="179"/>
        <end position="255"/>
    </location>
</feature>
<dbReference type="InterPro" id="IPR050649">
    <property type="entry name" value="Paired_Homeobox_TFs"/>
</dbReference>
<dbReference type="PROSITE" id="PS00027">
    <property type="entry name" value="HOMEOBOX_1"/>
    <property type="match status" value="1"/>
</dbReference>
<dbReference type="PANTHER" id="PTHR24329">
    <property type="entry name" value="HOMEOBOX PROTEIN ARISTALESS"/>
    <property type="match status" value="1"/>
</dbReference>
<dbReference type="SUPFAM" id="SSF46689">
    <property type="entry name" value="Homeodomain-like"/>
    <property type="match status" value="1"/>
</dbReference>
<evidence type="ECO:0000256" key="2">
    <source>
        <dbReference type="ARBA" id="ARBA00022473"/>
    </source>
</evidence>
<dbReference type="GO" id="GO:0000981">
    <property type="term" value="F:DNA-binding transcription factor activity, RNA polymerase II-specific"/>
    <property type="evidence" value="ECO:0007669"/>
    <property type="project" value="InterPro"/>
</dbReference>
<evidence type="ECO:0000256" key="1">
    <source>
        <dbReference type="ARBA" id="ARBA00004123"/>
    </source>
</evidence>
<feature type="region of interest" description="Disordered" evidence="8">
    <location>
        <begin position="372"/>
        <end position="400"/>
    </location>
</feature>
<proteinExistence type="predicted"/>
<dbReference type="PROSITE" id="PS50071">
    <property type="entry name" value="HOMEOBOX_2"/>
    <property type="match status" value="1"/>
</dbReference>
<keyword evidence="4 6" id="KW-0371">Homeobox</keyword>
<protein>
    <recommendedName>
        <fullName evidence="9">Homeobox domain-containing protein</fullName>
    </recommendedName>
</protein>
<feature type="compositionally biased region" description="Polar residues" evidence="8">
    <location>
        <begin position="108"/>
        <end position="125"/>
    </location>
</feature>
<evidence type="ECO:0000313" key="10">
    <source>
        <dbReference type="EnsemblMetazoa" id="SCAU005783-PA"/>
    </source>
</evidence>
<dbReference type="Pfam" id="PF00046">
    <property type="entry name" value="Homeodomain"/>
    <property type="match status" value="1"/>
</dbReference>
<dbReference type="InterPro" id="IPR009057">
    <property type="entry name" value="Homeodomain-like_sf"/>
</dbReference>
<dbReference type="SMART" id="SM00389">
    <property type="entry name" value="HOX"/>
    <property type="match status" value="1"/>
</dbReference>
<dbReference type="VEuPathDB" id="VectorBase:SCAU005783"/>
<dbReference type="GO" id="GO:0005634">
    <property type="term" value="C:nucleus"/>
    <property type="evidence" value="ECO:0007669"/>
    <property type="project" value="UniProtKB-SubCell"/>
</dbReference>
<name>A0A1I8P8G0_STOCA</name>
<evidence type="ECO:0000313" key="11">
    <source>
        <dbReference type="Proteomes" id="UP000095300"/>
    </source>
</evidence>
<dbReference type="PANTHER" id="PTHR24329:SF543">
    <property type="entry name" value="FI01017P-RELATED"/>
    <property type="match status" value="1"/>
</dbReference>
<feature type="compositionally biased region" description="Low complexity" evidence="8">
    <location>
        <begin position="195"/>
        <end position="205"/>
    </location>
</feature>
<feature type="domain" description="Homeobox" evidence="9">
    <location>
        <begin position="9"/>
        <end position="69"/>
    </location>
</feature>
<evidence type="ECO:0000256" key="3">
    <source>
        <dbReference type="ARBA" id="ARBA00023125"/>
    </source>
</evidence>
<dbReference type="EnsemblMetazoa" id="SCAU005783-RA">
    <property type="protein sequence ID" value="SCAU005783-PA"/>
    <property type="gene ID" value="SCAU005783"/>
</dbReference>
<evidence type="ECO:0000256" key="5">
    <source>
        <dbReference type="ARBA" id="ARBA00023242"/>
    </source>
</evidence>
<keyword evidence="3 6" id="KW-0238">DNA-binding</keyword>
<dbReference type="GO" id="GO:0000977">
    <property type="term" value="F:RNA polymerase II transcription regulatory region sequence-specific DNA binding"/>
    <property type="evidence" value="ECO:0007669"/>
    <property type="project" value="TreeGrafter"/>
</dbReference>
<evidence type="ECO:0000259" key="9">
    <source>
        <dbReference type="PROSITE" id="PS50071"/>
    </source>
</evidence>
<comment type="subcellular location">
    <subcellularLocation>
        <location evidence="1 6 7">Nucleus</location>
    </subcellularLocation>
</comment>
<dbReference type="STRING" id="35570.A0A1I8P8G0"/>
<evidence type="ECO:0000256" key="7">
    <source>
        <dbReference type="RuleBase" id="RU000682"/>
    </source>
</evidence>
<feature type="compositionally biased region" description="Polar residues" evidence="8">
    <location>
        <begin position="372"/>
        <end position="382"/>
    </location>
</feature>
<dbReference type="KEGG" id="scac:106087664"/>
<keyword evidence="5 6" id="KW-0539">Nucleus</keyword>
<reference evidence="10" key="1">
    <citation type="submission" date="2020-05" db="UniProtKB">
        <authorList>
            <consortium name="EnsemblMetazoa"/>
        </authorList>
    </citation>
    <scope>IDENTIFICATION</scope>
    <source>
        <strain evidence="10">USDA</strain>
    </source>
</reference>
<keyword evidence="2" id="KW-0217">Developmental protein</keyword>
<dbReference type="InterPro" id="IPR017970">
    <property type="entry name" value="Homeobox_CS"/>
</dbReference>
<evidence type="ECO:0000256" key="8">
    <source>
        <dbReference type="SAM" id="MobiDB-lite"/>
    </source>
</evidence>
<dbReference type="Proteomes" id="UP000095300">
    <property type="component" value="Unassembled WGS sequence"/>
</dbReference>
<dbReference type="OrthoDB" id="6159439at2759"/>
<feature type="DNA-binding region" description="Homeobox" evidence="6">
    <location>
        <begin position="11"/>
        <end position="70"/>
    </location>
</feature>
<sequence length="461" mass="51245">MEKGTTMKRKQRRYRTTFNTVQLQELERAFQRTHYPDVFFREELAVRIDLTEARVQVWFQNRRAKWRKQEKVDLKDGEDLAAAQPYDDSVLAPLDQSLGSTLLPDTPPQSSNSLDNESKTPFSNDGTGGGGGSNVCEGSNEDGGGGITTPSRMSPNIFLNLNIDNMGLERGGSLSMEWSTYPPTNMTHNGLNDLPSTSTKSPSSSQMVYETALPTSSSASSLIKELQHHQLEQHTAPHHHHHPHQHLSHSSQQLQTDVNHNLNGEEDHGLIAVNCFNTSLDLVDTTTSASTYDEMKFLNVDQYTIEQLKAECILNMDQTLSLGDEANDVDDKSSGETHHLSLEQALTHNSSQFEQQLHQTLHNQQTADASSSLFNLDNSSPDQDPYILNHGHGHHMNLQSSSHLNGAESLHQHLNSLNFDLPVFGLTTMVDSKSPPLLVLDKPLSLNISVDGIHDLVDDKY</sequence>
<feature type="compositionally biased region" description="Basic residues" evidence="8">
    <location>
        <begin position="236"/>
        <end position="247"/>
    </location>
</feature>
<dbReference type="CDD" id="cd00086">
    <property type="entry name" value="homeodomain"/>
    <property type="match status" value="1"/>
</dbReference>
<accession>A0A1I8P8G0</accession>
<feature type="region of interest" description="Disordered" evidence="8">
    <location>
        <begin position="97"/>
        <end position="152"/>
    </location>
</feature>
<evidence type="ECO:0000256" key="6">
    <source>
        <dbReference type="PROSITE-ProRule" id="PRU00108"/>
    </source>
</evidence>
<dbReference type="InterPro" id="IPR001356">
    <property type="entry name" value="HD"/>
</dbReference>
<keyword evidence="11" id="KW-1185">Reference proteome</keyword>
<dbReference type="FunFam" id="1.10.10.60:FF:000102">
    <property type="entry name" value="Aristaless related homeobox"/>
    <property type="match status" value="1"/>
</dbReference>
<evidence type="ECO:0000256" key="4">
    <source>
        <dbReference type="ARBA" id="ARBA00023155"/>
    </source>
</evidence>
<feature type="compositionally biased region" description="Polar residues" evidence="8">
    <location>
        <begin position="179"/>
        <end position="190"/>
    </location>
</feature>
<dbReference type="AlphaFoldDB" id="A0A1I8P8G0"/>
<dbReference type="Gene3D" id="1.10.10.60">
    <property type="entry name" value="Homeodomain-like"/>
    <property type="match status" value="1"/>
</dbReference>